<dbReference type="VEuPathDB" id="FungiDB:ACLA_099050"/>
<evidence type="ECO:0000313" key="1">
    <source>
        <dbReference type="EMBL" id="EAW08961.1"/>
    </source>
</evidence>
<dbReference type="AlphaFoldDB" id="A1CN24"/>
<dbReference type="GeneID" id="4702445"/>
<sequence length="149" mass="16218">MSTRTQPTPVVLCGRKTAIGGPVSQVLLPEYEVIHFIQSYEAAEAELPHLLTGRDPQSQNPNDVGTHDYTRPARAVIFGRGFEPKQVEALKDRFGASAKEPVAWIAGNPADVPVGAPGPDYAVKVAQGVKVVLERWKTGDQPKDELIMY</sequence>
<organism evidence="1 2">
    <name type="scientific">Aspergillus clavatus (strain ATCC 1007 / CBS 513.65 / DSM 816 / NCTC 3887 / NRRL 1 / QM 1276 / 107)</name>
    <dbReference type="NCBI Taxonomy" id="344612"/>
    <lineage>
        <taxon>Eukaryota</taxon>
        <taxon>Fungi</taxon>
        <taxon>Dikarya</taxon>
        <taxon>Ascomycota</taxon>
        <taxon>Pezizomycotina</taxon>
        <taxon>Eurotiomycetes</taxon>
        <taxon>Eurotiomycetidae</taxon>
        <taxon>Eurotiales</taxon>
        <taxon>Aspergillaceae</taxon>
        <taxon>Aspergillus</taxon>
        <taxon>Aspergillus subgen. Fumigati</taxon>
    </lineage>
</organism>
<dbReference type="KEGG" id="act:ACLA_099050"/>
<dbReference type="OMA" id="AQSEIPH"/>
<dbReference type="Proteomes" id="UP000006701">
    <property type="component" value="Unassembled WGS sequence"/>
</dbReference>
<proteinExistence type="predicted"/>
<dbReference type="OrthoDB" id="3649348at2759"/>
<reference evidence="1 2" key="1">
    <citation type="journal article" date="2008" name="PLoS Genet.">
        <title>Genomic islands in the pathogenic filamentous fungus Aspergillus fumigatus.</title>
        <authorList>
            <person name="Fedorova N.D."/>
            <person name="Khaldi N."/>
            <person name="Joardar V.S."/>
            <person name="Maiti R."/>
            <person name="Amedeo P."/>
            <person name="Anderson M.J."/>
            <person name="Crabtree J."/>
            <person name="Silva J.C."/>
            <person name="Badger J.H."/>
            <person name="Albarraq A."/>
            <person name="Angiuoli S."/>
            <person name="Bussey H."/>
            <person name="Bowyer P."/>
            <person name="Cotty P.J."/>
            <person name="Dyer P.S."/>
            <person name="Egan A."/>
            <person name="Galens K."/>
            <person name="Fraser-Liggett C.M."/>
            <person name="Haas B.J."/>
            <person name="Inman J.M."/>
            <person name="Kent R."/>
            <person name="Lemieux S."/>
            <person name="Malavazi I."/>
            <person name="Orvis J."/>
            <person name="Roemer T."/>
            <person name="Ronning C.M."/>
            <person name="Sundaram J.P."/>
            <person name="Sutton G."/>
            <person name="Turner G."/>
            <person name="Venter J.C."/>
            <person name="White O.R."/>
            <person name="Whitty B.R."/>
            <person name="Youngman P."/>
            <person name="Wolfe K.H."/>
            <person name="Goldman G.H."/>
            <person name="Wortman J.R."/>
            <person name="Jiang B."/>
            <person name="Denning D.W."/>
            <person name="Nierman W.C."/>
        </authorList>
    </citation>
    <scope>NUCLEOTIDE SEQUENCE [LARGE SCALE GENOMIC DNA]</scope>
    <source>
        <strain evidence="2">ATCC 1007 / CBS 513.65 / DSM 816 / NCTC 3887 / NRRL 1</strain>
    </source>
</reference>
<dbReference type="RefSeq" id="XP_001270387.1">
    <property type="nucleotide sequence ID" value="XM_001270386.1"/>
</dbReference>
<dbReference type="eggNOG" id="ENOG502SJPA">
    <property type="taxonomic scope" value="Eukaryota"/>
</dbReference>
<keyword evidence="2" id="KW-1185">Reference proteome</keyword>
<protein>
    <submittedName>
        <fullName evidence="1">Uncharacterized protein</fullName>
    </submittedName>
</protein>
<dbReference type="HOGENOM" id="CLU_121037_2_0_1"/>
<gene>
    <name evidence="1" type="ORF">ACLA_099050</name>
</gene>
<accession>A1CN24</accession>
<name>A1CN24_ASPCL</name>
<dbReference type="EMBL" id="DS027058">
    <property type="protein sequence ID" value="EAW08961.1"/>
    <property type="molecule type" value="Genomic_DNA"/>
</dbReference>
<evidence type="ECO:0000313" key="2">
    <source>
        <dbReference type="Proteomes" id="UP000006701"/>
    </source>
</evidence>